<proteinExistence type="predicted"/>
<name>A0ACC1N8E4_9PEZI</name>
<dbReference type="Proteomes" id="UP001143856">
    <property type="component" value="Unassembled WGS sequence"/>
</dbReference>
<evidence type="ECO:0000313" key="2">
    <source>
        <dbReference type="Proteomes" id="UP001143856"/>
    </source>
</evidence>
<sequence>MGSIISRVYWAFAPPEVEKQPDAIRFGILGAAGIVPMALIYPAKSHPEVIVQAVAARNRERAEAFAKTHGIPDVRTSYQAIIDDPNIDAVLVPLPNGLHFEWAVRALRAGKHVLLEKPSVSNSHEAEILFNLPELSRPDAPVLLEAAHNRFHPSWLLFRSLFDPADVTHVFTNSMIPWWATSKNDIHFNYKIAGGSLMAMGCYSFAVMREAFGAEPTACIDCTTHHYTDGIHDKCDWDFHAKFSFPNGGIGEATSTLRGPTAWKPDHRKFRTRKVTLHGYIQAIAWHRIDVVDSFEICTGDGHIIKQWTEKTSHKAYSFKEAGGQFTELPGESWWMSYRYQLEQFVHRVKNRETQAWISHEDSVNNMRMVDMAYEKSGLGPRPSGAFKAS</sequence>
<gene>
    <name evidence="1" type="ORF">NUW58_g8310</name>
</gene>
<keyword evidence="2" id="KW-1185">Reference proteome</keyword>
<protein>
    <submittedName>
        <fullName evidence="1">Uncharacterized protein</fullName>
    </submittedName>
</protein>
<evidence type="ECO:0000313" key="1">
    <source>
        <dbReference type="EMBL" id="KAJ2975577.1"/>
    </source>
</evidence>
<accession>A0ACC1N8E4</accession>
<reference evidence="1" key="1">
    <citation type="submission" date="2022-10" db="EMBL/GenBank/DDBJ databases">
        <title>Genome Sequence of Xylaria curta.</title>
        <authorList>
            <person name="Buettner E."/>
        </authorList>
    </citation>
    <scope>NUCLEOTIDE SEQUENCE</scope>
    <source>
        <strain evidence="1">Babe10</strain>
    </source>
</reference>
<organism evidence="1 2">
    <name type="scientific">Xylaria curta</name>
    <dbReference type="NCBI Taxonomy" id="42375"/>
    <lineage>
        <taxon>Eukaryota</taxon>
        <taxon>Fungi</taxon>
        <taxon>Dikarya</taxon>
        <taxon>Ascomycota</taxon>
        <taxon>Pezizomycotina</taxon>
        <taxon>Sordariomycetes</taxon>
        <taxon>Xylariomycetidae</taxon>
        <taxon>Xylariales</taxon>
        <taxon>Xylariaceae</taxon>
        <taxon>Xylaria</taxon>
    </lineage>
</organism>
<comment type="caution">
    <text evidence="1">The sequence shown here is derived from an EMBL/GenBank/DDBJ whole genome shotgun (WGS) entry which is preliminary data.</text>
</comment>
<dbReference type="EMBL" id="JAPDGR010002479">
    <property type="protein sequence ID" value="KAJ2975577.1"/>
    <property type="molecule type" value="Genomic_DNA"/>
</dbReference>